<name>A0A107F036_9BURK</name>
<dbReference type="AlphaFoldDB" id="A0A107F036"/>
<organism evidence="1 2">
    <name type="scientific">Burkholderia ubonensis</name>
    <dbReference type="NCBI Taxonomy" id="101571"/>
    <lineage>
        <taxon>Bacteria</taxon>
        <taxon>Pseudomonadati</taxon>
        <taxon>Pseudomonadota</taxon>
        <taxon>Betaproteobacteria</taxon>
        <taxon>Burkholderiales</taxon>
        <taxon>Burkholderiaceae</taxon>
        <taxon>Burkholderia</taxon>
        <taxon>Burkholderia cepacia complex</taxon>
    </lineage>
</organism>
<accession>A0A107F036</accession>
<evidence type="ECO:0000313" key="1">
    <source>
        <dbReference type="EMBL" id="KWD99307.1"/>
    </source>
</evidence>
<dbReference type="RefSeq" id="WP_060325918.1">
    <property type="nucleotide sequence ID" value="NZ_LPIU01000038.1"/>
</dbReference>
<dbReference type="EMBL" id="LPIX01000072">
    <property type="protein sequence ID" value="KWD99307.1"/>
    <property type="molecule type" value="Genomic_DNA"/>
</dbReference>
<sequence>MSGHDVSVNRPQCTALALRLPDGTLIDSETADWLPAARSLDDVPATVDTVTVLAGVALMDAQGGN</sequence>
<comment type="caution">
    <text evidence="1">The sequence shown here is derived from an EMBL/GenBank/DDBJ whole genome shotgun (WGS) entry which is preliminary data.</text>
</comment>
<evidence type="ECO:0000313" key="2">
    <source>
        <dbReference type="Proteomes" id="UP000062998"/>
    </source>
</evidence>
<gene>
    <name evidence="1" type="ORF">WL73_19765</name>
</gene>
<reference evidence="1 2" key="1">
    <citation type="submission" date="2015-11" db="EMBL/GenBank/DDBJ databases">
        <title>Expanding the genomic diversity of Burkholderia species for the development of highly accurate diagnostics.</title>
        <authorList>
            <person name="Sahl J."/>
            <person name="Keim P."/>
            <person name="Wagner D."/>
        </authorList>
    </citation>
    <scope>NUCLEOTIDE SEQUENCE [LARGE SCALE GENOMIC DNA]</scope>
    <source>
        <strain evidence="1 2">MSMB2167WGS</strain>
    </source>
</reference>
<dbReference type="Proteomes" id="UP000062998">
    <property type="component" value="Unassembled WGS sequence"/>
</dbReference>
<proteinExistence type="predicted"/>
<protein>
    <submittedName>
        <fullName evidence="1">Uncharacterized protein</fullName>
    </submittedName>
</protein>